<name>A0A9D1RBQ4_9FIRM</name>
<accession>A0A9D1RBQ4</accession>
<dbReference type="Pfam" id="PF00881">
    <property type="entry name" value="Nitroreductase"/>
    <property type="match status" value="1"/>
</dbReference>
<evidence type="ECO:0000256" key="1">
    <source>
        <dbReference type="ARBA" id="ARBA00001917"/>
    </source>
</evidence>
<dbReference type="GO" id="GO:0016491">
    <property type="term" value="F:oxidoreductase activity"/>
    <property type="evidence" value="ECO:0007669"/>
    <property type="project" value="UniProtKB-KW"/>
</dbReference>
<evidence type="ECO:0000256" key="2">
    <source>
        <dbReference type="ARBA" id="ARBA00007118"/>
    </source>
</evidence>
<keyword evidence="4" id="KW-0288">FMN</keyword>
<dbReference type="AlphaFoldDB" id="A0A9D1RBQ4"/>
<dbReference type="PANTHER" id="PTHR43673:SF2">
    <property type="entry name" value="NITROREDUCTASE"/>
    <property type="match status" value="1"/>
</dbReference>
<feature type="domain" description="Nitroreductase" evidence="6">
    <location>
        <begin position="20"/>
        <end position="74"/>
    </location>
</feature>
<comment type="caution">
    <text evidence="7">The sequence shown here is derived from an EMBL/GenBank/DDBJ whole genome shotgun (WGS) entry which is preliminary data.</text>
</comment>
<proteinExistence type="inferred from homology"/>
<evidence type="ECO:0000256" key="4">
    <source>
        <dbReference type="ARBA" id="ARBA00022643"/>
    </source>
</evidence>
<reference evidence="7" key="1">
    <citation type="journal article" date="2021" name="PeerJ">
        <title>Extensive microbial diversity within the chicken gut microbiome revealed by metagenomics and culture.</title>
        <authorList>
            <person name="Gilroy R."/>
            <person name="Ravi A."/>
            <person name="Getino M."/>
            <person name="Pursley I."/>
            <person name="Horton D.L."/>
            <person name="Alikhan N.F."/>
            <person name="Baker D."/>
            <person name="Gharbi K."/>
            <person name="Hall N."/>
            <person name="Watson M."/>
            <person name="Adriaenssens E.M."/>
            <person name="Foster-Nyarko E."/>
            <person name="Jarju S."/>
            <person name="Secka A."/>
            <person name="Antonio M."/>
            <person name="Oren A."/>
            <person name="Chaudhuri R.R."/>
            <person name="La Ragione R."/>
            <person name="Hildebrand F."/>
            <person name="Pallen M.J."/>
        </authorList>
    </citation>
    <scope>NUCLEOTIDE SEQUENCE</scope>
    <source>
        <strain evidence="7">ChiSxjej1B13-11762</strain>
    </source>
</reference>
<evidence type="ECO:0000313" key="7">
    <source>
        <dbReference type="EMBL" id="HIW84580.1"/>
    </source>
</evidence>
<comment type="cofactor">
    <cofactor evidence="1">
        <name>FMN</name>
        <dbReference type="ChEBI" id="CHEBI:58210"/>
    </cofactor>
</comment>
<organism evidence="7 8">
    <name type="scientific">Candidatus Dorea gallistercoris</name>
    <dbReference type="NCBI Taxonomy" id="2838542"/>
    <lineage>
        <taxon>Bacteria</taxon>
        <taxon>Bacillati</taxon>
        <taxon>Bacillota</taxon>
        <taxon>Clostridia</taxon>
        <taxon>Lachnospirales</taxon>
        <taxon>Lachnospiraceae</taxon>
        <taxon>Dorea</taxon>
    </lineage>
</organism>
<gene>
    <name evidence="7" type="ORF">H9873_09685</name>
</gene>
<keyword evidence="3" id="KW-0285">Flavoprotein</keyword>
<dbReference type="SUPFAM" id="SSF55469">
    <property type="entry name" value="FMN-dependent nitroreductase-like"/>
    <property type="match status" value="1"/>
</dbReference>
<comment type="similarity">
    <text evidence="2">Belongs to the nitroreductase family.</text>
</comment>
<dbReference type="InterPro" id="IPR029479">
    <property type="entry name" value="Nitroreductase"/>
</dbReference>
<dbReference type="Proteomes" id="UP000824263">
    <property type="component" value="Unassembled WGS sequence"/>
</dbReference>
<dbReference type="Gene3D" id="3.40.109.10">
    <property type="entry name" value="NADH Oxidase"/>
    <property type="match status" value="1"/>
</dbReference>
<dbReference type="EMBL" id="DXGF01000170">
    <property type="protein sequence ID" value="HIW84580.1"/>
    <property type="molecule type" value="Genomic_DNA"/>
</dbReference>
<evidence type="ECO:0000256" key="5">
    <source>
        <dbReference type="ARBA" id="ARBA00023002"/>
    </source>
</evidence>
<keyword evidence="5" id="KW-0560">Oxidoreductase</keyword>
<evidence type="ECO:0000313" key="8">
    <source>
        <dbReference type="Proteomes" id="UP000824263"/>
    </source>
</evidence>
<evidence type="ECO:0000259" key="6">
    <source>
        <dbReference type="Pfam" id="PF00881"/>
    </source>
</evidence>
<protein>
    <submittedName>
        <fullName evidence="7">Nitroreductase family protein</fullName>
    </submittedName>
</protein>
<evidence type="ECO:0000256" key="3">
    <source>
        <dbReference type="ARBA" id="ARBA00022630"/>
    </source>
</evidence>
<dbReference type="InterPro" id="IPR000415">
    <property type="entry name" value="Nitroreductase-like"/>
</dbReference>
<dbReference type="PANTHER" id="PTHR43673">
    <property type="entry name" value="NAD(P)H NITROREDUCTASE YDGI-RELATED"/>
    <property type="match status" value="1"/>
</dbReference>
<sequence>MLWPRLPIAARWCGTIVQLVAKRYSVRSFSDCPIEPEKMVKILKAGQLAPTAVNFQPQKIYILKSKAAIDKIRSLTRFAYNAPVVLLFYADTSKAWRSSVELCLLSIRSAYILHRFN</sequence>
<reference evidence="7" key="2">
    <citation type="submission" date="2021-04" db="EMBL/GenBank/DDBJ databases">
        <authorList>
            <person name="Gilroy R."/>
        </authorList>
    </citation>
    <scope>NUCLEOTIDE SEQUENCE</scope>
    <source>
        <strain evidence="7">ChiSxjej1B13-11762</strain>
    </source>
</reference>